<evidence type="ECO:0000256" key="1">
    <source>
        <dbReference type="SAM" id="MobiDB-lite"/>
    </source>
</evidence>
<keyword evidence="4" id="KW-1185">Reference proteome</keyword>
<keyword evidence="2" id="KW-0732">Signal</keyword>
<evidence type="ECO:0000313" key="4">
    <source>
        <dbReference type="Proteomes" id="UP001569904"/>
    </source>
</evidence>
<proteinExistence type="predicted"/>
<comment type="caution">
    <text evidence="3">The sequence shown here is derived from an EMBL/GenBank/DDBJ whole genome shotgun (WGS) entry which is preliminary data.</text>
</comment>
<dbReference type="PROSITE" id="PS51257">
    <property type="entry name" value="PROKAR_LIPOPROTEIN"/>
    <property type="match status" value="1"/>
</dbReference>
<dbReference type="EMBL" id="JAXCEH010000001">
    <property type="protein sequence ID" value="MFA1552288.1"/>
    <property type="molecule type" value="Genomic_DNA"/>
</dbReference>
<feature type="chain" id="PRO_5046476012" description="LppX_LprAFG lipoprotein" evidence="2">
    <location>
        <begin position="18"/>
        <end position="290"/>
    </location>
</feature>
<dbReference type="RefSeq" id="WP_371938571.1">
    <property type="nucleotide sequence ID" value="NZ_JAXCEH010000001.1"/>
</dbReference>
<sequence>MKRAVPLAVLVAAGVLAAGCSGDAEPKAGTSPSRQAASPPPAPAPATVGAVTLPDDPAGLVTTVGRQIKAARSFHVQLVSTGTDGSAVRADGDVRTDTATPSALLKVSDGGTTHAVLLDGVIYVRNEGEEVEPGRPWARLARKDIGAVRPSGDPGPQISKQADDLEKTLRTLLDGVDEAFREITADTGLALVRSGSLTKKPVKDRVNGQDARRYDGTTASGAVGGDPALKALDSGGIDKLPWSLWVDDKGLPQKFTVSMAGKARLEATYTRWGTPVTIQAPPANQVAGIR</sequence>
<dbReference type="Proteomes" id="UP001569904">
    <property type="component" value="Unassembled WGS sequence"/>
</dbReference>
<reference evidence="3 4" key="1">
    <citation type="submission" date="2023-11" db="EMBL/GenBank/DDBJ databases">
        <title>Actinomadura monticuli sp. nov., isolated from volcanic ash.</title>
        <authorList>
            <person name="Lee S.D."/>
            <person name="Yang H."/>
            <person name="Kim I.S."/>
        </authorList>
    </citation>
    <scope>NUCLEOTIDE SEQUENCE [LARGE SCALE GENOMIC DNA]</scope>
    <source>
        <strain evidence="3 4">DSM 45346</strain>
    </source>
</reference>
<evidence type="ECO:0000313" key="3">
    <source>
        <dbReference type="EMBL" id="MFA1552288.1"/>
    </source>
</evidence>
<evidence type="ECO:0008006" key="5">
    <source>
        <dbReference type="Google" id="ProtNLM"/>
    </source>
</evidence>
<protein>
    <recommendedName>
        <fullName evidence="5">LppX_LprAFG lipoprotein</fullName>
    </recommendedName>
</protein>
<feature type="signal peptide" evidence="2">
    <location>
        <begin position="1"/>
        <end position="17"/>
    </location>
</feature>
<gene>
    <name evidence="3" type="ORF">SM436_01160</name>
</gene>
<dbReference type="InterPro" id="IPR029046">
    <property type="entry name" value="LolA/LolB/LppX"/>
</dbReference>
<dbReference type="SUPFAM" id="SSF89392">
    <property type="entry name" value="Prokaryotic lipoproteins and lipoprotein localization factors"/>
    <property type="match status" value="1"/>
</dbReference>
<organism evidence="3 4">
    <name type="scientific">Actinomadura chokoriensis</name>
    <dbReference type="NCBI Taxonomy" id="454156"/>
    <lineage>
        <taxon>Bacteria</taxon>
        <taxon>Bacillati</taxon>
        <taxon>Actinomycetota</taxon>
        <taxon>Actinomycetes</taxon>
        <taxon>Streptosporangiales</taxon>
        <taxon>Thermomonosporaceae</taxon>
        <taxon>Actinomadura</taxon>
    </lineage>
</organism>
<accession>A0ABV4QQF8</accession>
<evidence type="ECO:0000256" key="2">
    <source>
        <dbReference type="SAM" id="SignalP"/>
    </source>
</evidence>
<feature type="region of interest" description="Disordered" evidence="1">
    <location>
        <begin position="24"/>
        <end position="46"/>
    </location>
</feature>
<name>A0ABV4QQF8_9ACTN</name>
<dbReference type="Gene3D" id="2.50.20.20">
    <property type="match status" value="1"/>
</dbReference>